<dbReference type="InterPro" id="IPR008011">
    <property type="entry name" value="Complex1_LYR_dom"/>
</dbReference>
<feature type="domain" description="Complex 1 LYR protein" evidence="16">
    <location>
        <begin position="20"/>
        <end position="76"/>
    </location>
</feature>
<evidence type="ECO:0000256" key="13">
    <source>
        <dbReference type="ARBA" id="ARBA00023136"/>
    </source>
</evidence>
<evidence type="ECO:0000259" key="16">
    <source>
        <dbReference type="Pfam" id="PF05347"/>
    </source>
</evidence>
<keyword evidence="10" id="KW-0249">Electron transport</keyword>
<sequence>MSSIARKAVVPFSEANKKYVSSLYRKSLRTAHDWINKTEFYRVKASEIRSRFDANKHINDPNELKVILKETEALLENYAHPDPIIPPCRPGGSKFERNIPPRVEARIPIDV</sequence>
<keyword evidence="13" id="KW-0472">Membrane</keyword>
<dbReference type="InterPro" id="IPR045292">
    <property type="entry name" value="Complex1_LYR_NDUFB9_LYRM3"/>
</dbReference>
<evidence type="ECO:0000256" key="12">
    <source>
        <dbReference type="ARBA" id="ARBA00023128"/>
    </source>
</evidence>
<gene>
    <name evidence="17" type="ORF">ATY40_BA7501035</name>
</gene>
<evidence type="ECO:0000256" key="6">
    <source>
        <dbReference type="ARBA" id="ARBA00022448"/>
    </source>
</evidence>
<dbReference type="PANTHER" id="PTHR12868">
    <property type="entry name" value="NADH-UBIQUINONE OXIDOREDUCTASE B22 SUBUNIT"/>
    <property type="match status" value="1"/>
</dbReference>
<protein>
    <recommendedName>
        <fullName evidence="5">NADH dehydrogenase [ubiquinone] 1 beta subcomplex subunit 9</fullName>
    </recommendedName>
    <alternativeName>
        <fullName evidence="14">Complex I-B22</fullName>
    </alternativeName>
    <alternativeName>
        <fullName evidence="15">NADH-ubiquinone oxidoreductase B22 subunit</fullName>
    </alternativeName>
</protein>
<accession>A0A1B2J5F3</accession>
<comment type="subcellular location">
    <subcellularLocation>
        <location evidence="2">Mitochondrion inner membrane</location>
        <topology evidence="2">Peripheral membrane protein</topology>
        <orientation evidence="2">Matrix side</orientation>
    </subcellularLocation>
</comment>
<keyword evidence="7" id="KW-0597">Phosphoprotein</keyword>
<keyword evidence="9" id="KW-0999">Mitochondrion inner membrane</keyword>
<reference evidence="17 18" key="1">
    <citation type="submission" date="2016-02" db="EMBL/GenBank/DDBJ databases">
        <title>Comparative genomic and transcriptomic foundation for Pichia pastoris.</title>
        <authorList>
            <person name="Love K.R."/>
            <person name="Shah K.A."/>
            <person name="Whittaker C.A."/>
            <person name="Wu J."/>
            <person name="Bartlett M.C."/>
            <person name="Ma D."/>
            <person name="Leeson R.L."/>
            <person name="Priest M."/>
            <person name="Young S.K."/>
            <person name="Love J.C."/>
        </authorList>
    </citation>
    <scope>NUCLEOTIDE SEQUENCE [LARGE SCALE GENOMIC DNA]</scope>
    <source>
        <strain evidence="17 18">ATCC 28485</strain>
    </source>
</reference>
<dbReference type="Pfam" id="PF05347">
    <property type="entry name" value="Complex1_LYR"/>
    <property type="match status" value="1"/>
</dbReference>
<organism evidence="17 18">
    <name type="scientific">Komagataella pastoris</name>
    <name type="common">Yeast</name>
    <name type="synonym">Pichia pastoris</name>
    <dbReference type="NCBI Taxonomy" id="4922"/>
    <lineage>
        <taxon>Eukaryota</taxon>
        <taxon>Fungi</taxon>
        <taxon>Dikarya</taxon>
        <taxon>Ascomycota</taxon>
        <taxon>Saccharomycotina</taxon>
        <taxon>Pichiomycetes</taxon>
        <taxon>Pichiales</taxon>
        <taxon>Pichiaceae</taxon>
        <taxon>Komagataella</taxon>
    </lineage>
</organism>
<keyword evidence="8" id="KW-0679">Respiratory chain</keyword>
<dbReference type="CDD" id="cd20263">
    <property type="entry name" value="Complex1_LYR_NDUFB9_LYRM3"/>
    <property type="match status" value="1"/>
</dbReference>
<name>A0A1B2J5F3_PICPA</name>
<evidence type="ECO:0000313" key="17">
    <source>
        <dbReference type="EMBL" id="ANZ73205.1"/>
    </source>
</evidence>
<evidence type="ECO:0000256" key="2">
    <source>
        <dbReference type="ARBA" id="ARBA00004443"/>
    </source>
</evidence>
<evidence type="ECO:0000256" key="1">
    <source>
        <dbReference type="ARBA" id="ARBA00002920"/>
    </source>
</evidence>
<dbReference type="GO" id="GO:0005743">
    <property type="term" value="C:mitochondrial inner membrane"/>
    <property type="evidence" value="ECO:0007669"/>
    <property type="project" value="UniProtKB-SubCell"/>
</dbReference>
<dbReference type="AlphaFoldDB" id="A0A1B2J5F3"/>
<evidence type="ECO:0000256" key="7">
    <source>
        <dbReference type="ARBA" id="ARBA00022553"/>
    </source>
</evidence>
<keyword evidence="6" id="KW-0813">Transport</keyword>
<dbReference type="Proteomes" id="UP000094565">
    <property type="component" value="Chromosome 1"/>
</dbReference>
<dbReference type="OrthoDB" id="13598at2759"/>
<comment type="similarity">
    <text evidence="3">Belongs to the complex I LYR family.</text>
</comment>
<evidence type="ECO:0000256" key="8">
    <source>
        <dbReference type="ARBA" id="ARBA00022660"/>
    </source>
</evidence>
<dbReference type="EMBL" id="CP014584">
    <property type="protein sequence ID" value="ANZ73205.1"/>
    <property type="molecule type" value="Genomic_DNA"/>
</dbReference>
<evidence type="ECO:0000256" key="3">
    <source>
        <dbReference type="ARBA" id="ARBA00009508"/>
    </source>
</evidence>
<evidence type="ECO:0000256" key="11">
    <source>
        <dbReference type="ARBA" id="ARBA00022990"/>
    </source>
</evidence>
<evidence type="ECO:0000256" key="14">
    <source>
        <dbReference type="ARBA" id="ARBA00030192"/>
    </source>
</evidence>
<dbReference type="GO" id="GO:0006120">
    <property type="term" value="P:mitochondrial electron transport, NADH to ubiquinone"/>
    <property type="evidence" value="ECO:0007669"/>
    <property type="project" value="InterPro"/>
</dbReference>
<comment type="function">
    <text evidence="1">Accessory subunit of the mitochondrial membrane respiratory chain NADH dehydrogenase (Complex I), that is believed to be not involved in catalysis. Complex I functions in the transfer of electrons from NADH to the respiratory chain. The immediate electron acceptor for the enzyme is believed to be ubiquinone.</text>
</comment>
<evidence type="ECO:0000313" key="18">
    <source>
        <dbReference type="Proteomes" id="UP000094565"/>
    </source>
</evidence>
<evidence type="ECO:0000256" key="4">
    <source>
        <dbReference type="ARBA" id="ARBA00011790"/>
    </source>
</evidence>
<keyword evidence="18" id="KW-1185">Reference proteome</keyword>
<dbReference type="InterPro" id="IPR033034">
    <property type="entry name" value="NDUFB9"/>
</dbReference>
<evidence type="ECO:0000256" key="9">
    <source>
        <dbReference type="ARBA" id="ARBA00022792"/>
    </source>
</evidence>
<proteinExistence type="inferred from homology"/>
<comment type="subunit">
    <text evidence="4">Mammalian complex I is composed of 45 different subunits.</text>
</comment>
<evidence type="ECO:0000256" key="15">
    <source>
        <dbReference type="ARBA" id="ARBA00032528"/>
    </source>
</evidence>
<evidence type="ECO:0000256" key="10">
    <source>
        <dbReference type="ARBA" id="ARBA00022982"/>
    </source>
</evidence>
<keyword evidence="11" id="KW-0007">Acetylation</keyword>
<evidence type="ECO:0000256" key="5">
    <source>
        <dbReference type="ARBA" id="ARBA00018684"/>
    </source>
</evidence>
<keyword evidence="12" id="KW-0496">Mitochondrion</keyword>
<dbReference type="PANTHER" id="PTHR12868:SF0">
    <property type="entry name" value="NADH DEHYDROGENASE [UBIQUINONE] 1 BETA SUBCOMPLEX SUBUNIT 9"/>
    <property type="match status" value="1"/>
</dbReference>